<comment type="function">
    <text evidence="12">DNA-dependent RNA polymerase catalyzes the transcription of DNA into RNA using the four ribonucleoside triphosphates as substrates.</text>
</comment>
<evidence type="ECO:0000313" key="20">
    <source>
        <dbReference type="Proteomes" id="UP000663864"/>
    </source>
</evidence>
<feature type="domain" description="RNA polymerase Rpb2" evidence="14">
    <location>
        <begin position="1223"/>
        <end position="1308"/>
    </location>
</feature>
<sequence>MSSNLTSSYFLQEMAYPPYCIQPLKSWGMIAIGGGGGTAKTGVTNAVDLKWVYLNQSSDPTNNKCSIQNVNSFTQHDSVMRMVSLRKQHEYLILALNRQLKVIMLKASQRDADNGLAMMNVLPPPTPHIQDTIPIVPVQRNVRRRHNSSTSSIPDSMNIQHRSTVVLHRNGQATVEAIGNTNTIVQSPTNRSNSFNFQAGIVTTMNNIYTVPIQEHEYVNALVVCPATQSKLFVGASDGSLTIYEIIWPATSSSDRLIQLKLLTSFTAHKKEIDDLAVDPFGTWLISVSRDYHVQIRQCTSAFDKHNELDLCQFGMNKTSKTPKPLYRIRHVRFGIVPSSSSSNATYYLYTSLIPQAIVDKLVSYIIQWTENKQHEFIVRQRRMVSYDRISAIAVSNCGQYISVGDSGGCVRIYASDRLKLLYEHQAHSIFVTDLAFMLREENYLYETSALKYISTKMKSLSKQFSTNQSSRHSRIDEAREILAHIIFAHVPVIEYNYKLKAVYTASMVRRVIQAQLGLVNIDDRDYYGNKRLELAGQLIALLFEDLFKRFNTELQKIANKIIPRQRAQQFDVTKHIRPDIITNGLVIAISTGNWTIKRFKMERHGVTHVLSRLSYVAGIGMMTMITSQFEKTRKVSGPRSLQPSQWGMLCPSDTPEGEGCGLVKNLALMTHITTDIEEKPLIRLAQNLGIEDITMMNGEEIYADNMFIVMLNGNIIGATNKPKKLIDSIRFLRRKGYLNEFISVYTLKKQRVINISSDSGRLCRPYIIVIKGQPKVTNQHIQELALGQKTFIDFLRQGLVEYLDVNEEGDSNIAVYEKDINKETTHLEIEPFTLLGACAGLIPYPHHNQSPRNTYQCAMGKQAMGAIGYNQSQRCDTLLYLLVYPQRHLVKTRTIELINLEKLPAGQNAIVAVMSYSGYDIEDALILNKSSLDRGFGRCIVYKKQVVAMKRYPNRSCDKIKGPLINIDTKKPKWEHEVLDMDGIVGVGEIVDNKQVLVNKYTPSSTTMTLAEQQNSTSTTTTNVFAEPEDKETPLVYRNSVPACIEKVMLTSNHEDMFIVKLLTRQTRRPEIGDKFSSRHGQKGVCGLIVQQEDMPFNDYGMCPDIIMNPHGYPSRMTIGKLIELLGGKAGVLEGKFHYGTAFGGDKIVDLSKVLIEKGFNYLGKDLLTSGLTGEPLQSYIFFGPIFYQKLKHMVQDKMHARARGPRSVLTRQPTEGRSRDGGLRLGEMERDCLIGYGASMLILERLMISSDQFQVDVCNQCGLFGYNGWCQFCKSSSDVATIKIPYACKLLFQELQSMNIVPRISLKTQI</sequence>
<evidence type="ECO:0000313" key="19">
    <source>
        <dbReference type="EMBL" id="CAF0841109.1"/>
    </source>
</evidence>
<evidence type="ECO:0000256" key="7">
    <source>
        <dbReference type="ARBA" id="ARBA00022833"/>
    </source>
</evidence>
<dbReference type="Gene3D" id="2.130.10.10">
    <property type="entry name" value="YVTN repeat-like/Quinoprotein amine dehydrogenase"/>
    <property type="match status" value="1"/>
</dbReference>
<evidence type="ECO:0000256" key="12">
    <source>
        <dbReference type="RuleBase" id="RU363031"/>
    </source>
</evidence>
<evidence type="ECO:0000256" key="10">
    <source>
        <dbReference type="ARBA" id="ARBA00048552"/>
    </source>
</evidence>
<dbReference type="GO" id="GO:0046872">
    <property type="term" value="F:metal ion binding"/>
    <property type="evidence" value="ECO:0007669"/>
    <property type="project" value="UniProtKB-KW"/>
</dbReference>
<dbReference type="Pfam" id="PF00400">
    <property type="entry name" value="WD40"/>
    <property type="match status" value="1"/>
</dbReference>
<evidence type="ECO:0000259" key="15">
    <source>
        <dbReference type="Pfam" id="PF04561"/>
    </source>
</evidence>
<dbReference type="Pfam" id="PF04561">
    <property type="entry name" value="RNA_pol_Rpb2_2"/>
    <property type="match status" value="1"/>
</dbReference>
<dbReference type="Proteomes" id="UP000663864">
    <property type="component" value="Unassembled WGS sequence"/>
</dbReference>
<dbReference type="GO" id="GO:0003677">
    <property type="term" value="F:DNA binding"/>
    <property type="evidence" value="ECO:0007669"/>
    <property type="project" value="InterPro"/>
</dbReference>
<evidence type="ECO:0000259" key="14">
    <source>
        <dbReference type="Pfam" id="PF04560"/>
    </source>
</evidence>
<dbReference type="GO" id="GO:0000428">
    <property type="term" value="C:DNA-directed RNA polymerase complex"/>
    <property type="evidence" value="ECO:0007669"/>
    <property type="project" value="UniProtKB-KW"/>
</dbReference>
<accession>A0A813VNC3</accession>
<keyword evidence="4 12" id="KW-0808">Transferase</keyword>
<evidence type="ECO:0000256" key="4">
    <source>
        <dbReference type="ARBA" id="ARBA00022679"/>
    </source>
</evidence>
<dbReference type="EC" id="2.7.7.6" evidence="12"/>
<dbReference type="GO" id="GO:0006383">
    <property type="term" value="P:transcription by RNA polymerase III"/>
    <property type="evidence" value="ECO:0007669"/>
    <property type="project" value="UniProtKB-ARBA"/>
</dbReference>
<evidence type="ECO:0000256" key="1">
    <source>
        <dbReference type="ARBA" id="ARBA00004123"/>
    </source>
</evidence>
<evidence type="ECO:0000256" key="3">
    <source>
        <dbReference type="ARBA" id="ARBA00022478"/>
    </source>
</evidence>
<comment type="similarity">
    <text evidence="2 11">Belongs to the RNA polymerase beta chain family.</text>
</comment>
<evidence type="ECO:0000256" key="9">
    <source>
        <dbReference type="ARBA" id="ARBA00023242"/>
    </source>
</evidence>
<comment type="subcellular location">
    <subcellularLocation>
        <location evidence="1">Nucleus</location>
    </subcellularLocation>
</comment>
<keyword evidence="5 12" id="KW-0548">Nucleotidyltransferase</keyword>
<evidence type="ECO:0000256" key="6">
    <source>
        <dbReference type="ARBA" id="ARBA00022723"/>
    </source>
</evidence>
<evidence type="ECO:0000256" key="8">
    <source>
        <dbReference type="ARBA" id="ARBA00023163"/>
    </source>
</evidence>
<dbReference type="InterPro" id="IPR007647">
    <property type="entry name" value="RNA_pol_Rpb2_5"/>
</dbReference>
<comment type="catalytic activity">
    <reaction evidence="10 12">
        <text>RNA(n) + a ribonucleoside 5'-triphosphate = RNA(n+1) + diphosphate</text>
        <dbReference type="Rhea" id="RHEA:21248"/>
        <dbReference type="Rhea" id="RHEA-COMP:14527"/>
        <dbReference type="Rhea" id="RHEA-COMP:17342"/>
        <dbReference type="ChEBI" id="CHEBI:33019"/>
        <dbReference type="ChEBI" id="CHEBI:61557"/>
        <dbReference type="ChEBI" id="CHEBI:140395"/>
        <dbReference type="EC" id="2.7.7.6"/>
    </reaction>
</comment>
<dbReference type="GO" id="GO:0005634">
    <property type="term" value="C:nucleus"/>
    <property type="evidence" value="ECO:0007669"/>
    <property type="project" value="UniProtKB-SubCell"/>
</dbReference>
<dbReference type="InterPro" id="IPR014724">
    <property type="entry name" value="RNA_pol_RPB2_OB-fold"/>
</dbReference>
<dbReference type="InterPro" id="IPR015712">
    <property type="entry name" value="DNA-dir_RNA_pol_su2"/>
</dbReference>
<dbReference type="Gene3D" id="2.40.50.150">
    <property type="match status" value="1"/>
</dbReference>
<dbReference type="InterPro" id="IPR007120">
    <property type="entry name" value="DNA-dir_RNAP_su2_dom"/>
</dbReference>
<comment type="caution">
    <text evidence="19">The sequence shown here is derived from an EMBL/GenBank/DDBJ whole genome shotgun (WGS) entry which is preliminary data.</text>
</comment>
<dbReference type="Pfam" id="PF04560">
    <property type="entry name" value="RNA_pol_Rpb2_7"/>
    <property type="match status" value="1"/>
</dbReference>
<keyword evidence="8 12" id="KW-0804">Transcription</keyword>
<keyword evidence="6" id="KW-0479">Metal-binding</keyword>
<dbReference type="Pfam" id="PF04567">
    <property type="entry name" value="RNA_pol_Rpb2_5"/>
    <property type="match status" value="1"/>
</dbReference>
<evidence type="ECO:0000259" key="13">
    <source>
        <dbReference type="Pfam" id="PF00562"/>
    </source>
</evidence>
<dbReference type="Pfam" id="PF00562">
    <property type="entry name" value="RNA_pol_Rpb2_6"/>
    <property type="match status" value="1"/>
</dbReference>
<feature type="domain" description="RNA polymerase Rpb2" evidence="18">
    <location>
        <begin position="792"/>
        <end position="824"/>
    </location>
</feature>
<dbReference type="Pfam" id="PF04565">
    <property type="entry name" value="RNA_pol_Rpb2_3"/>
    <property type="match status" value="1"/>
</dbReference>
<evidence type="ECO:0000256" key="11">
    <source>
        <dbReference type="RuleBase" id="RU000434"/>
    </source>
</evidence>
<feature type="domain" description="RNA polymerase Rpb2" evidence="17">
    <location>
        <begin position="710"/>
        <end position="770"/>
    </location>
</feature>
<dbReference type="Pfam" id="PF04566">
    <property type="entry name" value="RNA_pol_Rpb2_4"/>
    <property type="match status" value="1"/>
</dbReference>
<dbReference type="FunFam" id="2.40.270.10:FF:000006">
    <property type="entry name" value="DNA-directed RNA polymerase subunit beta"/>
    <property type="match status" value="1"/>
</dbReference>
<dbReference type="SMART" id="SM00320">
    <property type="entry name" value="WD40"/>
    <property type="match status" value="3"/>
</dbReference>
<evidence type="ECO:0000256" key="2">
    <source>
        <dbReference type="ARBA" id="ARBA00006835"/>
    </source>
</evidence>
<organism evidence="19 20">
    <name type="scientific">Rotaria sordida</name>
    <dbReference type="NCBI Taxonomy" id="392033"/>
    <lineage>
        <taxon>Eukaryota</taxon>
        <taxon>Metazoa</taxon>
        <taxon>Spiralia</taxon>
        <taxon>Gnathifera</taxon>
        <taxon>Rotifera</taxon>
        <taxon>Eurotatoria</taxon>
        <taxon>Bdelloidea</taxon>
        <taxon>Philodinida</taxon>
        <taxon>Philodinidae</taxon>
        <taxon>Rotaria</taxon>
    </lineage>
</organism>
<evidence type="ECO:0000259" key="18">
    <source>
        <dbReference type="Pfam" id="PF04567"/>
    </source>
</evidence>
<dbReference type="InterPro" id="IPR007645">
    <property type="entry name" value="RNA_pol_Rpb2_3"/>
</dbReference>
<dbReference type="CDD" id="cd00653">
    <property type="entry name" value="RNA_pol_B_RPB2"/>
    <property type="match status" value="1"/>
</dbReference>
<dbReference type="Gene3D" id="3.90.1800.10">
    <property type="entry name" value="RNA polymerase alpha subunit dimerisation domain"/>
    <property type="match status" value="1"/>
</dbReference>
<dbReference type="InterPro" id="IPR015943">
    <property type="entry name" value="WD40/YVTN_repeat-like_dom_sf"/>
</dbReference>
<evidence type="ECO:0000256" key="5">
    <source>
        <dbReference type="ARBA" id="ARBA00022695"/>
    </source>
</evidence>
<feature type="domain" description="RNA polymerase Rpb2" evidence="15">
    <location>
        <begin position="438"/>
        <end position="534"/>
    </location>
</feature>
<evidence type="ECO:0000259" key="16">
    <source>
        <dbReference type="Pfam" id="PF04565"/>
    </source>
</evidence>
<dbReference type="EMBL" id="CAJNOT010000104">
    <property type="protein sequence ID" value="CAF0841109.1"/>
    <property type="molecule type" value="Genomic_DNA"/>
</dbReference>
<feature type="domain" description="DNA-directed RNA polymerase subunit 2 hybrid-binding" evidence="13">
    <location>
        <begin position="839"/>
        <end position="1221"/>
    </location>
</feature>
<protein>
    <recommendedName>
        <fullName evidence="12">DNA-directed RNA polymerase subunit beta</fullName>
        <ecNumber evidence="12">2.7.7.6</ecNumber>
    </recommendedName>
</protein>
<dbReference type="FunFam" id="2.40.270.10:FF:000011">
    <property type="entry name" value="DNA-directed RNA polymerase subunit beta"/>
    <property type="match status" value="1"/>
</dbReference>
<keyword evidence="7" id="KW-0862">Zinc</keyword>
<dbReference type="InterPro" id="IPR007646">
    <property type="entry name" value="RNA_pol_Rpb2_4"/>
</dbReference>
<name>A0A813VNC3_9BILA</name>
<dbReference type="InterPro" id="IPR007641">
    <property type="entry name" value="RNA_pol_Rpb2_7"/>
</dbReference>
<dbReference type="Gene3D" id="3.90.1100.10">
    <property type="match status" value="1"/>
</dbReference>
<dbReference type="PROSITE" id="PS01166">
    <property type="entry name" value="RNA_POL_BETA"/>
    <property type="match status" value="1"/>
</dbReference>
<dbReference type="FunFam" id="3.90.1800.10:FF:000003">
    <property type="entry name" value="DNA-directed RNA polymerase subunit beta"/>
    <property type="match status" value="1"/>
</dbReference>
<dbReference type="InterPro" id="IPR037033">
    <property type="entry name" value="DNA-dir_RNAP_su2_hyb_sf"/>
</dbReference>
<dbReference type="InterPro" id="IPR007121">
    <property type="entry name" value="RNA_pol_bsu_CS"/>
</dbReference>
<dbReference type="InterPro" id="IPR036322">
    <property type="entry name" value="WD40_repeat_dom_sf"/>
</dbReference>
<dbReference type="PANTHER" id="PTHR20856">
    <property type="entry name" value="DNA-DIRECTED RNA POLYMERASE I SUBUNIT 2"/>
    <property type="match status" value="1"/>
</dbReference>
<dbReference type="GO" id="GO:0003899">
    <property type="term" value="F:DNA-directed RNA polymerase activity"/>
    <property type="evidence" value="ECO:0007669"/>
    <property type="project" value="UniProtKB-EC"/>
</dbReference>
<feature type="domain" description="RNA polymerase Rpb2" evidence="16">
    <location>
        <begin position="610"/>
        <end position="673"/>
    </location>
</feature>
<dbReference type="SUPFAM" id="SSF50978">
    <property type="entry name" value="WD40 repeat-like"/>
    <property type="match status" value="1"/>
</dbReference>
<keyword evidence="3 12" id="KW-0240">DNA-directed RNA polymerase</keyword>
<reference evidence="19" key="1">
    <citation type="submission" date="2021-02" db="EMBL/GenBank/DDBJ databases">
        <authorList>
            <person name="Nowell W R."/>
        </authorList>
    </citation>
    <scope>NUCLEOTIDE SEQUENCE</scope>
</reference>
<dbReference type="InterPro" id="IPR001680">
    <property type="entry name" value="WD40_rpt"/>
</dbReference>
<dbReference type="SUPFAM" id="SSF64484">
    <property type="entry name" value="beta and beta-prime subunits of DNA dependent RNA-polymerase"/>
    <property type="match status" value="1"/>
</dbReference>
<dbReference type="Gene3D" id="2.40.270.10">
    <property type="entry name" value="DNA-directed RNA polymerase, subunit 2, domain 6"/>
    <property type="match status" value="1"/>
</dbReference>
<evidence type="ECO:0000259" key="17">
    <source>
        <dbReference type="Pfam" id="PF04566"/>
    </source>
</evidence>
<dbReference type="FunFam" id="3.90.1100.10:FF:000021">
    <property type="entry name" value="DNA-directed RNA polymerase subunit beta"/>
    <property type="match status" value="1"/>
</dbReference>
<keyword evidence="9" id="KW-0539">Nucleus</keyword>
<gene>
    <name evidence="19" type="ORF">ZHD862_LOCUS4383</name>
</gene>
<dbReference type="GO" id="GO:0032549">
    <property type="term" value="F:ribonucleoside binding"/>
    <property type="evidence" value="ECO:0007669"/>
    <property type="project" value="InterPro"/>
</dbReference>
<dbReference type="InterPro" id="IPR007642">
    <property type="entry name" value="RNA_pol_Rpb2_2"/>
</dbReference>
<proteinExistence type="inferred from homology"/>